<evidence type="ECO:0000313" key="1">
    <source>
        <dbReference type="EMBL" id="ETE68690.1"/>
    </source>
</evidence>
<sequence>MDGWMDGLVLCEEEEDINVLILSYPQYCRYRSMRKRIQGKPSSVQADQFVLALGGVAAISQRSQILYCRDTFEHPTLVENESVCDEFGYPQRSPSMFRNGSLQVLCTMNTGRALGAPGWALLRMQLLHFQERPFTSFVKALFGTLCTTSP</sequence>
<dbReference type="InterPro" id="IPR051232">
    <property type="entry name" value="ARID/SWI1_ChromRemod"/>
</dbReference>
<evidence type="ECO:0000313" key="2">
    <source>
        <dbReference type="Proteomes" id="UP000018936"/>
    </source>
</evidence>
<dbReference type="GO" id="GO:0005634">
    <property type="term" value="C:nucleus"/>
    <property type="evidence" value="ECO:0007669"/>
    <property type="project" value="TreeGrafter"/>
</dbReference>
<dbReference type="GO" id="GO:0006357">
    <property type="term" value="P:regulation of transcription by RNA polymerase II"/>
    <property type="evidence" value="ECO:0007669"/>
    <property type="project" value="TreeGrafter"/>
</dbReference>
<organism evidence="1 2">
    <name type="scientific">Ophiophagus hannah</name>
    <name type="common">King cobra</name>
    <name type="synonym">Naja hannah</name>
    <dbReference type="NCBI Taxonomy" id="8665"/>
    <lineage>
        <taxon>Eukaryota</taxon>
        <taxon>Metazoa</taxon>
        <taxon>Chordata</taxon>
        <taxon>Craniata</taxon>
        <taxon>Vertebrata</taxon>
        <taxon>Euteleostomi</taxon>
        <taxon>Lepidosauria</taxon>
        <taxon>Squamata</taxon>
        <taxon>Bifurcata</taxon>
        <taxon>Unidentata</taxon>
        <taxon>Episquamata</taxon>
        <taxon>Toxicofera</taxon>
        <taxon>Serpentes</taxon>
        <taxon>Colubroidea</taxon>
        <taxon>Elapidae</taxon>
        <taxon>Elapinae</taxon>
        <taxon>Ophiophagus</taxon>
    </lineage>
</organism>
<dbReference type="Proteomes" id="UP000018936">
    <property type="component" value="Unassembled WGS sequence"/>
</dbReference>
<keyword evidence="2" id="KW-1185">Reference proteome</keyword>
<dbReference type="OrthoDB" id="1938591at2759"/>
<dbReference type="AlphaFoldDB" id="V8P314"/>
<feature type="non-terminal residue" evidence="1">
    <location>
        <position position="1"/>
    </location>
</feature>
<dbReference type="EMBL" id="AZIM01000959">
    <property type="protein sequence ID" value="ETE68690.1"/>
    <property type="molecule type" value="Genomic_DNA"/>
</dbReference>
<reference evidence="1 2" key="1">
    <citation type="journal article" date="2013" name="Proc. Natl. Acad. Sci. U.S.A.">
        <title>The king cobra genome reveals dynamic gene evolution and adaptation in the snake venom system.</title>
        <authorList>
            <person name="Vonk F.J."/>
            <person name="Casewell N.R."/>
            <person name="Henkel C.V."/>
            <person name="Heimberg A.M."/>
            <person name="Jansen H.J."/>
            <person name="McCleary R.J."/>
            <person name="Kerkkamp H.M."/>
            <person name="Vos R.A."/>
            <person name="Guerreiro I."/>
            <person name="Calvete J.J."/>
            <person name="Wuster W."/>
            <person name="Woods A.E."/>
            <person name="Logan J.M."/>
            <person name="Harrison R.A."/>
            <person name="Castoe T.A."/>
            <person name="de Koning A.P."/>
            <person name="Pollock D.D."/>
            <person name="Yandell M."/>
            <person name="Calderon D."/>
            <person name="Renjifo C."/>
            <person name="Currier R.B."/>
            <person name="Salgado D."/>
            <person name="Pla D."/>
            <person name="Sanz L."/>
            <person name="Hyder A.S."/>
            <person name="Ribeiro J.M."/>
            <person name="Arntzen J.W."/>
            <person name="van den Thillart G.E."/>
            <person name="Boetzer M."/>
            <person name="Pirovano W."/>
            <person name="Dirks R.P."/>
            <person name="Spaink H.P."/>
            <person name="Duboule D."/>
            <person name="McGlinn E."/>
            <person name="Kini R.M."/>
            <person name="Richardson M.K."/>
        </authorList>
    </citation>
    <scope>NUCLEOTIDE SEQUENCE</scope>
    <source>
        <tissue evidence="1">Blood</tissue>
    </source>
</reference>
<protein>
    <submittedName>
        <fullName evidence="1">AT-rich interactive domain-containing protein 5B</fullName>
    </submittedName>
</protein>
<name>V8P314_OPHHA</name>
<proteinExistence type="predicted"/>
<dbReference type="PANTHER" id="PTHR13964">
    <property type="entry name" value="RBP-RELATED"/>
    <property type="match status" value="1"/>
</dbReference>
<gene>
    <name evidence="1" type="primary">Arid5b</name>
    <name evidence="1" type="ORF">L345_05509</name>
</gene>
<dbReference type="GO" id="GO:0000976">
    <property type="term" value="F:transcription cis-regulatory region binding"/>
    <property type="evidence" value="ECO:0007669"/>
    <property type="project" value="TreeGrafter"/>
</dbReference>
<dbReference type="PANTHER" id="PTHR13964:SF37">
    <property type="entry name" value="AT-RICH INTERACTIVE DOMAIN-CONTAINING PROTEIN 5B"/>
    <property type="match status" value="1"/>
</dbReference>
<comment type="caution">
    <text evidence="1">The sequence shown here is derived from an EMBL/GenBank/DDBJ whole genome shotgun (WGS) entry which is preliminary data.</text>
</comment>
<accession>V8P314</accession>